<feature type="transmembrane region" description="Helical" evidence="12">
    <location>
        <begin position="156"/>
        <end position="176"/>
    </location>
</feature>
<dbReference type="Pfam" id="PF02163">
    <property type="entry name" value="Peptidase_M50"/>
    <property type="match status" value="2"/>
</dbReference>
<evidence type="ECO:0000256" key="12">
    <source>
        <dbReference type="SAM" id="Phobius"/>
    </source>
</evidence>
<dbReference type="PANTHER" id="PTHR39188">
    <property type="entry name" value="MEMBRANE-ASSOCIATED ZINC METALLOPROTEASE M50B"/>
    <property type="match status" value="1"/>
</dbReference>
<dbReference type="OrthoDB" id="166377at2"/>
<evidence type="ECO:0000256" key="10">
    <source>
        <dbReference type="ARBA" id="ARBA00023049"/>
    </source>
</evidence>
<evidence type="ECO:0000256" key="8">
    <source>
        <dbReference type="ARBA" id="ARBA00022833"/>
    </source>
</evidence>
<dbReference type="Gene3D" id="3.90.1280.20">
    <property type="match status" value="1"/>
</dbReference>
<comment type="similarity">
    <text evidence="3">Belongs to the peptidase M50B family.</text>
</comment>
<dbReference type="SUPFAM" id="SSF54631">
    <property type="entry name" value="CBS-domain pair"/>
    <property type="match status" value="1"/>
</dbReference>
<gene>
    <name evidence="14" type="primary">rip3</name>
    <name evidence="14" type="ORF">MOHU_04780</name>
</gene>
<keyword evidence="11 12" id="KW-0472">Membrane</keyword>
<comment type="cofactor">
    <cofactor evidence="1">
        <name>Zn(2+)</name>
        <dbReference type="ChEBI" id="CHEBI:29105"/>
    </cofactor>
</comment>
<dbReference type="RefSeq" id="WP_106004504.1">
    <property type="nucleotide sequence ID" value="NZ_CP136418.1"/>
</dbReference>
<evidence type="ECO:0000256" key="11">
    <source>
        <dbReference type="ARBA" id="ARBA00023136"/>
    </source>
</evidence>
<evidence type="ECO:0000256" key="6">
    <source>
        <dbReference type="ARBA" id="ARBA00022723"/>
    </source>
</evidence>
<keyword evidence="10 14" id="KW-0482">Metalloprotease</keyword>
<dbReference type="InterPro" id="IPR008915">
    <property type="entry name" value="Peptidase_M50"/>
</dbReference>
<keyword evidence="8" id="KW-0862">Zinc</keyword>
<name>A0A2T0AW74_9FIRM</name>
<dbReference type="GO" id="GO:0046872">
    <property type="term" value="F:metal ion binding"/>
    <property type="evidence" value="ECO:0007669"/>
    <property type="project" value="UniProtKB-KW"/>
</dbReference>
<dbReference type="GO" id="GO:0016020">
    <property type="term" value="C:membrane"/>
    <property type="evidence" value="ECO:0007669"/>
    <property type="project" value="UniProtKB-SubCell"/>
</dbReference>
<evidence type="ECO:0000256" key="5">
    <source>
        <dbReference type="ARBA" id="ARBA00022692"/>
    </source>
</evidence>
<sequence>MRAGRIKGTEVILNDYFLLLLGLYFLVGVFPQALLLFTAVAWHEFCHVLAASRRGWQVTGVELFPFGGVARLCRPGGRGFMEDVADEALIALAGPAGSFLLALATSPVFLIIDGVPAWFHFFHQANIILGLFNLWPGLPLDGGRIFRAWQARRAGLYRATLAGVYGGYTLAFLLGAGSIIGFIYRLTDLQGLVLGLFIYYTARQEGETAPYMFWQDFWRQRAKRAIKGEQVPAGKIFWLAADPGLTLARVARFFSPHSFNLVAVVGREGRLEGILTETEIMQTLLEQGNSTIGELLRK</sequence>
<keyword evidence="9 12" id="KW-1133">Transmembrane helix</keyword>
<keyword evidence="7" id="KW-0378">Hydrolase</keyword>
<protein>
    <submittedName>
        <fullName evidence="14">Putative zinc metalloprotease Rip3</fullName>
    </submittedName>
</protein>
<dbReference type="CDD" id="cd06161">
    <property type="entry name" value="S2P-M50_SpoIVFB"/>
    <property type="match status" value="1"/>
</dbReference>
<comment type="caution">
    <text evidence="14">The sequence shown here is derived from an EMBL/GenBank/DDBJ whole genome shotgun (WGS) entry which is preliminary data.</text>
</comment>
<feature type="transmembrane region" description="Helical" evidence="12">
    <location>
        <begin position="88"/>
        <end position="112"/>
    </location>
</feature>
<dbReference type="InterPro" id="IPR046342">
    <property type="entry name" value="CBS_dom_sf"/>
</dbReference>
<organism evidence="14 15">
    <name type="scientific">Neomoorella humiferrea</name>
    <dbReference type="NCBI Taxonomy" id="676965"/>
    <lineage>
        <taxon>Bacteria</taxon>
        <taxon>Bacillati</taxon>
        <taxon>Bacillota</taxon>
        <taxon>Clostridia</taxon>
        <taxon>Neomoorellales</taxon>
        <taxon>Neomoorellaceae</taxon>
        <taxon>Neomoorella</taxon>
    </lineage>
</organism>
<evidence type="ECO:0000256" key="3">
    <source>
        <dbReference type="ARBA" id="ARBA00007931"/>
    </source>
</evidence>
<feature type="domain" description="Peptidase M50" evidence="13">
    <location>
        <begin position="115"/>
        <end position="155"/>
    </location>
</feature>
<evidence type="ECO:0000256" key="2">
    <source>
        <dbReference type="ARBA" id="ARBA00004141"/>
    </source>
</evidence>
<keyword evidence="5 12" id="KW-0812">Transmembrane</keyword>
<evidence type="ECO:0000256" key="1">
    <source>
        <dbReference type="ARBA" id="ARBA00001947"/>
    </source>
</evidence>
<dbReference type="EMBL" id="PVXM01000006">
    <property type="protein sequence ID" value="PRR74978.1"/>
    <property type="molecule type" value="Genomic_DNA"/>
</dbReference>
<accession>A0A2T0AW74</accession>
<dbReference type="GO" id="GO:0006508">
    <property type="term" value="P:proteolysis"/>
    <property type="evidence" value="ECO:0007669"/>
    <property type="project" value="UniProtKB-KW"/>
</dbReference>
<evidence type="ECO:0000256" key="9">
    <source>
        <dbReference type="ARBA" id="ARBA00022989"/>
    </source>
</evidence>
<keyword evidence="4 14" id="KW-0645">Protease</keyword>
<evidence type="ECO:0000313" key="14">
    <source>
        <dbReference type="EMBL" id="PRR74978.1"/>
    </source>
</evidence>
<evidence type="ECO:0000259" key="13">
    <source>
        <dbReference type="Pfam" id="PF02163"/>
    </source>
</evidence>
<reference evidence="14 15" key="1">
    <citation type="submission" date="2018-03" db="EMBL/GenBank/DDBJ databases">
        <title>Genome sequence of Moorella humiferrea DSM 23265.</title>
        <authorList>
            <person name="Poehlein A."/>
            <person name="Daniel R."/>
        </authorList>
    </citation>
    <scope>NUCLEOTIDE SEQUENCE [LARGE SCALE GENOMIC DNA]</scope>
    <source>
        <strain evidence="14 15">DSM 23265</strain>
    </source>
</reference>
<dbReference type="PANTHER" id="PTHR39188:SF3">
    <property type="entry name" value="STAGE IV SPORULATION PROTEIN FB"/>
    <property type="match status" value="1"/>
</dbReference>
<dbReference type="GO" id="GO:0008237">
    <property type="term" value="F:metallopeptidase activity"/>
    <property type="evidence" value="ECO:0007669"/>
    <property type="project" value="UniProtKB-KW"/>
</dbReference>
<keyword evidence="15" id="KW-1185">Reference proteome</keyword>
<evidence type="ECO:0000313" key="15">
    <source>
        <dbReference type="Proteomes" id="UP000238415"/>
    </source>
</evidence>
<feature type="domain" description="Peptidase M50" evidence="13">
    <location>
        <begin position="33"/>
        <end position="111"/>
    </location>
</feature>
<evidence type="ECO:0000256" key="4">
    <source>
        <dbReference type="ARBA" id="ARBA00022670"/>
    </source>
</evidence>
<feature type="transmembrane region" description="Helical" evidence="12">
    <location>
        <begin position="16"/>
        <end position="42"/>
    </location>
</feature>
<dbReference type="Proteomes" id="UP000238415">
    <property type="component" value="Unassembled WGS sequence"/>
</dbReference>
<evidence type="ECO:0000256" key="7">
    <source>
        <dbReference type="ARBA" id="ARBA00022801"/>
    </source>
</evidence>
<dbReference type="AlphaFoldDB" id="A0A2T0AW74"/>
<keyword evidence="6" id="KW-0479">Metal-binding</keyword>
<comment type="subcellular location">
    <subcellularLocation>
        <location evidence="2">Membrane</location>
        <topology evidence="2">Multi-pass membrane protein</topology>
    </subcellularLocation>
</comment>
<proteinExistence type="inferred from homology"/>